<dbReference type="InterPro" id="IPR002059">
    <property type="entry name" value="CSP_DNA-bd"/>
</dbReference>
<dbReference type="GO" id="GO:0003730">
    <property type="term" value="F:mRNA 3'-UTR binding"/>
    <property type="evidence" value="ECO:0007669"/>
    <property type="project" value="TreeGrafter"/>
</dbReference>
<name>A0A2T5MDW4_9GAMM</name>
<dbReference type="Proteomes" id="UP000244248">
    <property type="component" value="Unassembled WGS sequence"/>
</dbReference>
<feature type="transmembrane region" description="Helical" evidence="2">
    <location>
        <begin position="185"/>
        <end position="209"/>
    </location>
</feature>
<dbReference type="AlphaFoldDB" id="A0A2T5MDW4"/>
<sequence>MRRGWRSRNKRVRYQGRITKWNDDKGFGFVVRHGDETLVFVHIKAFARGAPRPQENDIITYEIGKDENGRNRAVRVAFPRRIDSVDTTQSELGWVAICFTMIFLSLLIYAVSSGRISLYILFMYTAASLLAFIVYAWDKSSARNNDWRTSESTLLFFGLICGWPGAFMAQRLLHHKNKKKTFQNAFWITVVFNIFGLVLLTSDAGLTALRNLFGVW</sequence>
<keyword evidence="5" id="KW-1185">Reference proteome</keyword>
<proteinExistence type="predicted"/>
<comment type="caution">
    <text evidence="4">The sequence shown here is derived from an EMBL/GenBank/DDBJ whole genome shotgun (WGS) entry which is preliminary data.</text>
</comment>
<dbReference type="PROSITE" id="PS51857">
    <property type="entry name" value="CSD_2"/>
    <property type="match status" value="1"/>
</dbReference>
<evidence type="ECO:0000313" key="5">
    <source>
        <dbReference type="Proteomes" id="UP000244248"/>
    </source>
</evidence>
<keyword evidence="2" id="KW-0472">Membrane</keyword>
<protein>
    <submittedName>
        <fullName evidence="4">DUF1294 domain-containing protein</fullName>
    </submittedName>
</protein>
<evidence type="ECO:0000256" key="1">
    <source>
        <dbReference type="ARBA" id="ARBA00022553"/>
    </source>
</evidence>
<dbReference type="SUPFAM" id="SSF50249">
    <property type="entry name" value="Nucleic acid-binding proteins"/>
    <property type="match status" value="1"/>
</dbReference>
<dbReference type="InterPro" id="IPR011129">
    <property type="entry name" value="CSD"/>
</dbReference>
<dbReference type="GO" id="GO:0005829">
    <property type="term" value="C:cytosol"/>
    <property type="evidence" value="ECO:0007669"/>
    <property type="project" value="UniProtKB-ARBA"/>
</dbReference>
<dbReference type="InterPro" id="IPR052069">
    <property type="entry name" value="Ca-reg_mRNA-binding_domain"/>
</dbReference>
<dbReference type="Gene3D" id="2.40.50.140">
    <property type="entry name" value="Nucleic acid-binding proteins"/>
    <property type="match status" value="1"/>
</dbReference>
<feature type="transmembrane region" description="Helical" evidence="2">
    <location>
        <begin position="153"/>
        <end position="173"/>
    </location>
</feature>
<feature type="transmembrane region" description="Helical" evidence="2">
    <location>
        <begin position="92"/>
        <end position="111"/>
    </location>
</feature>
<keyword evidence="1" id="KW-0597">Phosphoprotein</keyword>
<dbReference type="Pfam" id="PF00313">
    <property type="entry name" value="CSD"/>
    <property type="match status" value="1"/>
</dbReference>
<dbReference type="GO" id="GO:0043488">
    <property type="term" value="P:regulation of mRNA stability"/>
    <property type="evidence" value="ECO:0007669"/>
    <property type="project" value="TreeGrafter"/>
</dbReference>
<dbReference type="SMART" id="SM00357">
    <property type="entry name" value="CSP"/>
    <property type="match status" value="1"/>
</dbReference>
<feature type="domain" description="CSD" evidence="3">
    <location>
        <begin position="13"/>
        <end position="78"/>
    </location>
</feature>
<reference evidence="4 5" key="1">
    <citation type="submission" date="2018-04" db="EMBL/GenBank/DDBJ databases">
        <title>Novel species isolated from glacier.</title>
        <authorList>
            <person name="Liu Q."/>
            <person name="Xin Y.-H."/>
        </authorList>
    </citation>
    <scope>NUCLEOTIDE SEQUENCE [LARGE SCALE GENOMIC DNA]</scope>
    <source>
        <strain evidence="4 5">GT1R17</strain>
    </source>
</reference>
<evidence type="ECO:0000259" key="3">
    <source>
        <dbReference type="PROSITE" id="PS51857"/>
    </source>
</evidence>
<evidence type="ECO:0000256" key="2">
    <source>
        <dbReference type="SAM" id="Phobius"/>
    </source>
</evidence>
<feature type="transmembrane region" description="Helical" evidence="2">
    <location>
        <begin position="118"/>
        <end position="137"/>
    </location>
</feature>
<dbReference type="EMBL" id="QANS01000005">
    <property type="protein sequence ID" value="PTU30737.1"/>
    <property type="molecule type" value="Genomic_DNA"/>
</dbReference>
<organism evidence="4 5">
    <name type="scientific">Stenotrophobium rhamnosiphilum</name>
    <dbReference type="NCBI Taxonomy" id="2029166"/>
    <lineage>
        <taxon>Bacteria</taxon>
        <taxon>Pseudomonadati</taxon>
        <taxon>Pseudomonadota</taxon>
        <taxon>Gammaproteobacteria</taxon>
        <taxon>Nevskiales</taxon>
        <taxon>Nevskiaceae</taxon>
        <taxon>Stenotrophobium</taxon>
    </lineage>
</organism>
<dbReference type="Pfam" id="PF06961">
    <property type="entry name" value="DUF1294"/>
    <property type="match status" value="1"/>
</dbReference>
<keyword evidence="2" id="KW-1133">Transmembrane helix</keyword>
<dbReference type="PANTHER" id="PTHR12962:SF1">
    <property type="entry name" value="COLD SHOCK DOMAIN-CONTAINING PROTEIN CG9705"/>
    <property type="match status" value="1"/>
</dbReference>
<accession>A0A2T5MDW4</accession>
<dbReference type="PANTHER" id="PTHR12962">
    <property type="entry name" value="CALCIUM-REGULATED HEAT STABLE PROTEIN CRHSP-24-RELATED"/>
    <property type="match status" value="1"/>
</dbReference>
<keyword evidence="2" id="KW-0812">Transmembrane</keyword>
<dbReference type="InterPro" id="IPR012340">
    <property type="entry name" value="NA-bd_OB-fold"/>
</dbReference>
<evidence type="ECO:0000313" key="4">
    <source>
        <dbReference type="EMBL" id="PTU30737.1"/>
    </source>
</evidence>
<dbReference type="CDD" id="cd04458">
    <property type="entry name" value="CSP_CDS"/>
    <property type="match status" value="1"/>
</dbReference>
<dbReference type="InterPro" id="IPR010718">
    <property type="entry name" value="DUF1294"/>
</dbReference>
<gene>
    <name evidence="4" type="ORF">CJD38_14715</name>
</gene>